<name>A0A645AN39_9ZZZZ</name>
<reference evidence="1" key="1">
    <citation type="submission" date="2019-08" db="EMBL/GenBank/DDBJ databases">
        <authorList>
            <person name="Kucharzyk K."/>
            <person name="Murdoch R.W."/>
            <person name="Higgins S."/>
            <person name="Loffler F."/>
        </authorList>
    </citation>
    <scope>NUCLEOTIDE SEQUENCE</scope>
</reference>
<evidence type="ECO:0000313" key="1">
    <source>
        <dbReference type="EMBL" id="MPM52273.1"/>
    </source>
</evidence>
<comment type="caution">
    <text evidence="1">The sequence shown here is derived from an EMBL/GenBank/DDBJ whole genome shotgun (WGS) entry which is preliminary data.</text>
</comment>
<accession>A0A645AN39</accession>
<protein>
    <submittedName>
        <fullName evidence="1">Uncharacterized protein</fullName>
    </submittedName>
</protein>
<sequence length="73" mass="8484">MLDNLRLGKDLVVIHVRHANDQFITVGPKLFHSLPGCTHLRKARRIAEVKRRIFVENLLIHPSVIFKDKHIVL</sequence>
<dbReference type="AlphaFoldDB" id="A0A645AN39"/>
<organism evidence="1">
    <name type="scientific">bioreactor metagenome</name>
    <dbReference type="NCBI Taxonomy" id="1076179"/>
    <lineage>
        <taxon>unclassified sequences</taxon>
        <taxon>metagenomes</taxon>
        <taxon>ecological metagenomes</taxon>
    </lineage>
</organism>
<gene>
    <name evidence="1" type="ORF">SDC9_99032</name>
</gene>
<dbReference type="EMBL" id="VSSQ01013787">
    <property type="protein sequence ID" value="MPM52273.1"/>
    <property type="molecule type" value="Genomic_DNA"/>
</dbReference>
<proteinExistence type="predicted"/>